<dbReference type="OrthoDB" id="840060at2"/>
<reference evidence="2" key="1">
    <citation type="submission" date="2017-04" db="EMBL/GenBank/DDBJ databases">
        <authorList>
            <person name="Varghese N."/>
            <person name="Submissions S."/>
        </authorList>
    </citation>
    <scope>NUCLEOTIDE SEQUENCE [LARGE SCALE GENOMIC DNA]</scope>
    <source>
        <strain evidence="2">DSM 16537</strain>
    </source>
</reference>
<keyword evidence="2" id="KW-1185">Reference proteome</keyword>
<dbReference type="RefSeq" id="WP_084097266.1">
    <property type="nucleotide sequence ID" value="NZ_LT838813.1"/>
</dbReference>
<name>A0A1W2H843_9BACT</name>
<evidence type="ECO:0000313" key="2">
    <source>
        <dbReference type="Proteomes" id="UP000192333"/>
    </source>
</evidence>
<organism evidence="1 2">
    <name type="scientific">Aquiflexum balticum DSM 16537</name>
    <dbReference type="NCBI Taxonomy" id="758820"/>
    <lineage>
        <taxon>Bacteria</taxon>
        <taxon>Pseudomonadati</taxon>
        <taxon>Bacteroidota</taxon>
        <taxon>Cytophagia</taxon>
        <taxon>Cytophagales</taxon>
        <taxon>Cyclobacteriaceae</taxon>
        <taxon>Aquiflexum</taxon>
    </lineage>
</organism>
<dbReference type="AlphaFoldDB" id="A0A1W2H843"/>
<dbReference type="STRING" id="758820.SAMN00777080_3375"/>
<dbReference type="EMBL" id="LT838813">
    <property type="protein sequence ID" value="SMD44746.1"/>
    <property type="molecule type" value="Genomic_DNA"/>
</dbReference>
<gene>
    <name evidence="1" type="ORF">SAMN00777080_3375</name>
</gene>
<protein>
    <submittedName>
        <fullName evidence="1">Uncharacterized protein</fullName>
    </submittedName>
</protein>
<proteinExistence type="predicted"/>
<sequence length="63" mass="7669">MNWLQYSKEILRKVSFDSQLLKKEFKKALRMLNRKDGISLKRWFKEKFGKTHDASIDRKNQLP</sequence>
<accession>A0A1W2H843</accession>
<evidence type="ECO:0000313" key="1">
    <source>
        <dbReference type="EMBL" id="SMD44746.1"/>
    </source>
</evidence>
<dbReference type="Proteomes" id="UP000192333">
    <property type="component" value="Chromosome I"/>
</dbReference>